<feature type="domain" description="SbsA Ig-like" evidence="3">
    <location>
        <begin position="33"/>
        <end position="135"/>
    </location>
</feature>
<dbReference type="SUPFAM" id="SSF69318">
    <property type="entry name" value="Integrin alpha N-terminal domain"/>
    <property type="match status" value="1"/>
</dbReference>
<evidence type="ECO:0000313" key="6">
    <source>
        <dbReference type="Proteomes" id="UP000717634"/>
    </source>
</evidence>
<organism evidence="5 6">
    <name type="scientific">Hymenobacter artigasi</name>
    <dbReference type="NCBI Taxonomy" id="2719616"/>
    <lineage>
        <taxon>Bacteria</taxon>
        <taxon>Pseudomonadati</taxon>
        <taxon>Bacteroidota</taxon>
        <taxon>Cytophagia</taxon>
        <taxon>Cytophagales</taxon>
        <taxon>Hymenobacteraceae</taxon>
        <taxon>Hymenobacter</taxon>
    </lineage>
</organism>
<feature type="domain" description="Secretion system C-terminal sorting" evidence="4">
    <location>
        <begin position="1345"/>
        <end position="1419"/>
    </location>
</feature>
<feature type="domain" description="IPT/TIG" evidence="2">
    <location>
        <begin position="595"/>
        <end position="670"/>
    </location>
</feature>
<keyword evidence="6" id="KW-1185">Reference proteome</keyword>
<dbReference type="InterPro" id="IPR026444">
    <property type="entry name" value="Secre_tail"/>
</dbReference>
<dbReference type="PANTHER" id="PTHR46580">
    <property type="entry name" value="SENSOR KINASE-RELATED"/>
    <property type="match status" value="1"/>
</dbReference>
<dbReference type="Gene3D" id="2.130.10.130">
    <property type="entry name" value="Integrin alpha, N-terminal"/>
    <property type="match status" value="1"/>
</dbReference>
<dbReference type="Gene3D" id="2.60.40.10">
    <property type="entry name" value="Immunoglobulins"/>
    <property type="match status" value="2"/>
</dbReference>
<evidence type="ECO:0008006" key="7">
    <source>
        <dbReference type="Google" id="ProtNLM"/>
    </source>
</evidence>
<accession>A0ABX1HHF4</accession>
<comment type="caution">
    <text evidence="5">The sequence shown here is derived from an EMBL/GenBank/DDBJ whole genome shotgun (WGS) entry which is preliminary data.</text>
</comment>
<dbReference type="Pfam" id="PF01833">
    <property type="entry name" value="TIG"/>
    <property type="match status" value="2"/>
</dbReference>
<evidence type="ECO:0000259" key="3">
    <source>
        <dbReference type="Pfam" id="PF13205"/>
    </source>
</evidence>
<reference evidence="5 6" key="1">
    <citation type="submission" date="2020-03" db="EMBL/GenBank/DDBJ databases">
        <title>Genomic Encyclopedia of Type Strains, Phase IV (KMG-V): Genome sequencing to study the core and pangenomes of soil and plant-associated prokaryotes.</title>
        <authorList>
            <person name="Whitman W."/>
        </authorList>
    </citation>
    <scope>NUCLEOTIDE SEQUENCE [LARGE SCALE GENOMIC DNA]</scope>
    <source>
        <strain evidence="5 6">1B</strain>
    </source>
</reference>
<keyword evidence="1" id="KW-0732">Signal</keyword>
<evidence type="ECO:0000313" key="5">
    <source>
        <dbReference type="EMBL" id="NKI89637.1"/>
    </source>
</evidence>
<dbReference type="Pfam" id="PF13205">
    <property type="entry name" value="Big_5"/>
    <property type="match status" value="1"/>
</dbReference>
<dbReference type="SUPFAM" id="SSF81296">
    <property type="entry name" value="E set domains"/>
    <property type="match status" value="2"/>
</dbReference>
<dbReference type="InterPro" id="IPR013783">
    <property type="entry name" value="Ig-like_fold"/>
</dbReference>
<name>A0ABX1HHF4_9BACT</name>
<dbReference type="CDD" id="cd00603">
    <property type="entry name" value="IPT_PCSR"/>
    <property type="match status" value="1"/>
</dbReference>
<dbReference type="Pfam" id="PF13517">
    <property type="entry name" value="FG-GAP_3"/>
    <property type="match status" value="3"/>
</dbReference>
<dbReference type="InterPro" id="IPR028994">
    <property type="entry name" value="Integrin_alpha_N"/>
</dbReference>
<evidence type="ECO:0000256" key="1">
    <source>
        <dbReference type="ARBA" id="ARBA00022729"/>
    </source>
</evidence>
<evidence type="ECO:0000259" key="2">
    <source>
        <dbReference type="Pfam" id="PF01833"/>
    </source>
</evidence>
<dbReference type="EMBL" id="JAAVTK010000005">
    <property type="protein sequence ID" value="NKI89637.1"/>
    <property type="molecule type" value="Genomic_DNA"/>
</dbReference>
<dbReference type="RefSeq" id="WP_168673247.1">
    <property type="nucleotide sequence ID" value="NZ_JAAVTK010000005.1"/>
</dbReference>
<feature type="domain" description="IPT/TIG" evidence="2">
    <location>
        <begin position="509"/>
        <end position="591"/>
    </location>
</feature>
<dbReference type="Proteomes" id="UP000717634">
    <property type="component" value="Unassembled WGS sequence"/>
</dbReference>
<dbReference type="InterPro" id="IPR032812">
    <property type="entry name" value="SbsA_Ig"/>
</dbReference>
<protein>
    <recommendedName>
        <fullName evidence="7">T9SS type A sorting domain-containing protein</fullName>
    </recommendedName>
</protein>
<dbReference type="PANTHER" id="PTHR46580:SF2">
    <property type="entry name" value="MAM DOMAIN-CONTAINING PROTEIN"/>
    <property type="match status" value="1"/>
</dbReference>
<evidence type="ECO:0000259" key="4">
    <source>
        <dbReference type="Pfam" id="PF18962"/>
    </source>
</evidence>
<dbReference type="InterPro" id="IPR002909">
    <property type="entry name" value="IPT_dom"/>
</dbReference>
<gene>
    <name evidence="5" type="ORF">HBN54_002235</name>
</gene>
<dbReference type="InterPro" id="IPR014756">
    <property type="entry name" value="Ig_E-set"/>
</dbReference>
<proteinExistence type="predicted"/>
<dbReference type="NCBIfam" id="TIGR04183">
    <property type="entry name" value="Por_Secre_tail"/>
    <property type="match status" value="1"/>
</dbReference>
<dbReference type="InterPro" id="IPR013517">
    <property type="entry name" value="FG-GAP"/>
</dbReference>
<dbReference type="Pfam" id="PF18962">
    <property type="entry name" value="Por_Secre_tail"/>
    <property type="match status" value="1"/>
</dbReference>
<dbReference type="Gene3D" id="2.30.30.100">
    <property type="match status" value="1"/>
</dbReference>
<sequence>MPHLYPPSFSALPRWLTVLLLFVSAPGLTLGQTPVITAVSPTANSRAAARTTPVTVTFDQPLAASSTAALKIYSAQRGGLRTRGTTPAVVSGNNITFTPSAHAFSPGETVFSTVTTAAQASSGGTLAQPRVQQFTAAVGGTGRGTFVPTSSLAVPNMPAAVAAGDVDGDGDLDLVTANSAASSITVLRNNGSGTYTIATSANLPQQSIALALGDVDGDGDLDVVASSFGGGNGTGSTVSIRLNGGDASGSNTGAFSNGSDVAVGSGPSTVALGDVDGDGDLDFVVALNGTLGNGTAVRVVLNGGNATGSNTGVFSNGSSVAVGTGPFVVALGDVDNDGDLDLVTTLIDAAGNGSVRVSLNAGNGTFGGGSTVAVLSAAGLALADVNADGYLDILTEASVRLNTANGTGTFGGGSDPAPDFGGYVAVADVDADGDLDLVTGNVNGRSSLSVRLNNGSGTFSGGYDLNLGDQKYYITLADVDGDGDVDVVSANPKDAQSVSILLNAAAPAPTITSFTPTSGPAGTTVTITGTNLTGTSVITFGGTGANTVTSGFTVNAAGTQITGIVVPTGAQTGPISVTAPGGTATSTTPFTVPVPTLTSISPTSGAVGTSVTLTGTLLSGATQVSFNGTTTSTFTSNSATQFVLAVPPGATTGPVTVTTPAGTSNAVTFTVTCPVATITYSAASYCQTASNNPAPTITGPTGGSFTSTTGLMLNATTGVITLASTTPGTYTIRYTGGTASCPTSATAQVTVVAAPVATFSYPTATTYCAGSTSTVTPTLDTGASAGIFTSTTGLSINATTGVITLSTSTAGTYTVTNTVAAASGCAAATATTTVTITPATTATFAYSGATFCATGTNPTPTVTGTSGGTFSSTTGLSLNATTGAINLSNSTPGTYTVTYTVAGVCGSAATASVTITSGQVAAFSYGNAATYCVSGTTNPALTLGTGATAGTFTSTTGLTLNATTGAITLASSTAGTYTVTNTVAAAGGCAAATATSTVTITAAPIALFSYGASIPTFCVSGTTDPTVVLVAGASRGVFTSTTGLSINAASGLIVLSASTPGTYTVTNTVAAANGCATTTATTQVTITAFPVATFSYASATYCVTGTNPAPVLAAGASAGSFLASIPGLVIDANTGVINLAASTPGTYTVTNGIGAAGGCAATTATTPVTITAAPTAAFSYATTSACAGSATLLPVTLGTGASAGTFTASTGLSLNATTGAVDPATSTTGTYTVTNTVAAAGGCAAATATATFTVNPRPATPTLSVVYNGTTTTLTSSATTGNQFFLNGVAIAGATGQTYVVNGLPAQYGSYTVTTTNANGCVSLPSTPRVITAARNGIAGTSLLVYPNPTPTGQVTLELTGYRLATQFTVLDALGRVILSELLPANAGTATRTLDLTGVATGVYLLRLRNTDGVETRRLMRE</sequence>